<evidence type="ECO:0000256" key="8">
    <source>
        <dbReference type="ARBA" id="ARBA00022989"/>
    </source>
</evidence>
<dbReference type="RefSeq" id="WP_377923015.1">
    <property type="nucleotide sequence ID" value="NZ_JBANRO010000009.1"/>
</dbReference>
<reference evidence="14" key="1">
    <citation type="journal article" date="2019" name="Int. J. Syst. Evol. Microbiol.">
        <title>The Global Catalogue of Microorganisms (GCM) 10K type strain sequencing project: providing services to taxonomists for standard genome sequencing and annotation.</title>
        <authorList>
            <consortium name="The Broad Institute Genomics Platform"/>
            <consortium name="The Broad Institute Genome Sequencing Center for Infectious Disease"/>
            <person name="Wu L."/>
            <person name="Ma J."/>
        </authorList>
    </citation>
    <scope>NUCLEOTIDE SEQUENCE [LARGE SCALE GENOMIC DNA]</scope>
    <source>
        <strain evidence="14">KCTC 52607</strain>
    </source>
</reference>
<gene>
    <name evidence="13" type="ORF">ACFODU_08520</name>
</gene>
<feature type="region of interest" description="Disordered" evidence="10">
    <location>
        <begin position="1"/>
        <end position="27"/>
    </location>
</feature>
<dbReference type="PROSITE" id="PS50109">
    <property type="entry name" value="HIS_KIN"/>
    <property type="match status" value="1"/>
</dbReference>
<dbReference type="SUPFAM" id="SSF47384">
    <property type="entry name" value="Homodimeric domain of signal transducing histidine kinase"/>
    <property type="match status" value="1"/>
</dbReference>
<dbReference type="Gene3D" id="1.10.287.130">
    <property type="match status" value="1"/>
</dbReference>
<dbReference type="SMART" id="SM00387">
    <property type="entry name" value="HATPase_c"/>
    <property type="match status" value="1"/>
</dbReference>
<evidence type="ECO:0000256" key="5">
    <source>
        <dbReference type="ARBA" id="ARBA00022679"/>
    </source>
</evidence>
<sequence length="492" mass="53589">MSSPRSAALATVSTTRPEALASDGNANAGTGVIEPSVAPLPHTGSISRRMMLIAAGWIFILLSLGGVALDRALTRLVSDQFDAELEQSLTAMIASAEIDPLGEVFFNRILGDQRFLEPNSGFYWQISGGGYQPYLSRSLWDSTLDIREDVNAAEPIFYDSDQFPEERLRIAQRTVGLPGSDVRWQFVVAGSREELDARLNEIRAILAWSFAVLGIGLLLMAMLQSWYGLGPLRRIRRAIARIRTSGVNRVTDPLPLEVQPMVEELNALLAHSERQAEEARTHAGNLAHALKTPLTVLTNAASAHSPDLDETVLREVAVMRRQVDHHLARARAAGRRAVGLARTNVMDSAVAVQRAVSRLYPQVRFDIDGSAEARVVIERQDLEEMLGNLIENAAKYGGGSVFVTVDAEASDEAGRDFVSIWVEDDGVGIPPEKRGELFSRGARLDTEKPGTGLGLAIVRDVAEIYQGSVELAESEDLGGLLVKLRLPRAKAE</sequence>
<keyword evidence="4" id="KW-0597">Phosphoprotein</keyword>
<evidence type="ECO:0000256" key="1">
    <source>
        <dbReference type="ARBA" id="ARBA00000085"/>
    </source>
</evidence>
<keyword evidence="6 11" id="KW-0812">Transmembrane</keyword>
<feature type="compositionally biased region" description="Polar residues" evidence="10">
    <location>
        <begin position="1"/>
        <end position="16"/>
    </location>
</feature>
<keyword evidence="9 11" id="KW-0472">Membrane</keyword>
<evidence type="ECO:0000256" key="4">
    <source>
        <dbReference type="ARBA" id="ARBA00022553"/>
    </source>
</evidence>
<evidence type="ECO:0000259" key="12">
    <source>
        <dbReference type="PROSITE" id="PS50109"/>
    </source>
</evidence>
<accession>A0ABV7E7R2</accession>
<dbReference type="InterPro" id="IPR036097">
    <property type="entry name" value="HisK_dim/P_sf"/>
</dbReference>
<dbReference type="InterPro" id="IPR003594">
    <property type="entry name" value="HATPase_dom"/>
</dbReference>
<dbReference type="InterPro" id="IPR005467">
    <property type="entry name" value="His_kinase_dom"/>
</dbReference>
<dbReference type="PANTHER" id="PTHR45436">
    <property type="entry name" value="SENSOR HISTIDINE KINASE YKOH"/>
    <property type="match status" value="1"/>
</dbReference>
<dbReference type="GO" id="GO:0016301">
    <property type="term" value="F:kinase activity"/>
    <property type="evidence" value="ECO:0007669"/>
    <property type="project" value="UniProtKB-KW"/>
</dbReference>
<evidence type="ECO:0000256" key="9">
    <source>
        <dbReference type="ARBA" id="ARBA00023136"/>
    </source>
</evidence>
<comment type="caution">
    <text evidence="13">The sequence shown here is derived from an EMBL/GenBank/DDBJ whole genome shotgun (WGS) entry which is preliminary data.</text>
</comment>
<dbReference type="EMBL" id="JBHRST010000010">
    <property type="protein sequence ID" value="MFC3097842.1"/>
    <property type="molecule type" value="Genomic_DNA"/>
</dbReference>
<keyword evidence="7 13" id="KW-0418">Kinase</keyword>
<dbReference type="InterPro" id="IPR004358">
    <property type="entry name" value="Sig_transdc_His_kin-like_C"/>
</dbReference>
<feature type="transmembrane region" description="Helical" evidence="11">
    <location>
        <begin position="205"/>
        <end position="227"/>
    </location>
</feature>
<evidence type="ECO:0000256" key="7">
    <source>
        <dbReference type="ARBA" id="ARBA00022777"/>
    </source>
</evidence>
<dbReference type="Proteomes" id="UP001595456">
    <property type="component" value="Unassembled WGS sequence"/>
</dbReference>
<keyword evidence="14" id="KW-1185">Reference proteome</keyword>
<evidence type="ECO:0000256" key="11">
    <source>
        <dbReference type="SAM" id="Phobius"/>
    </source>
</evidence>
<protein>
    <recommendedName>
        <fullName evidence="3">histidine kinase</fullName>
        <ecNumber evidence="3">2.7.13.3</ecNumber>
    </recommendedName>
</protein>
<dbReference type="PRINTS" id="PR00344">
    <property type="entry name" value="BCTRLSENSOR"/>
</dbReference>
<evidence type="ECO:0000256" key="2">
    <source>
        <dbReference type="ARBA" id="ARBA00004370"/>
    </source>
</evidence>
<dbReference type="PANTHER" id="PTHR45436:SF5">
    <property type="entry name" value="SENSOR HISTIDINE KINASE TRCS"/>
    <property type="match status" value="1"/>
</dbReference>
<keyword evidence="8 11" id="KW-1133">Transmembrane helix</keyword>
<comment type="subcellular location">
    <subcellularLocation>
        <location evidence="2">Membrane</location>
    </subcellularLocation>
</comment>
<evidence type="ECO:0000313" key="14">
    <source>
        <dbReference type="Proteomes" id="UP001595456"/>
    </source>
</evidence>
<proteinExistence type="predicted"/>
<name>A0ABV7E7R2_9SPHN</name>
<evidence type="ECO:0000256" key="10">
    <source>
        <dbReference type="SAM" id="MobiDB-lite"/>
    </source>
</evidence>
<evidence type="ECO:0000256" key="3">
    <source>
        <dbReference type="ARBA" id="ARBA00012438"/>
    </source>
</evidence>
<dbReference type="SUPFAM" id="SSF55874">
    <property type="entry name" value="ATPase domain of HSP90 chaperone/DNA topoisomerase II/histidine kinase"/>
    <property type="match status" value="1"/>
</dbReference>
<comment type="catalytic activity">
    <reaction evidence="1">
        <text>ATP + protein L-histidine = ADP + protein N-phospho-L-histidine.</text>
        <dbReference type="EC" id="2.7.13.3"/>
    </reaction>
</comment>
<organism evidence="13 14">
    <name type="scientific">Alteraurantiacibacter palmitatis</name>
    <dbReference type="NCBI Taxonomy" id="2054628"/>
    <lineage>
        <taxon>Bacteria</taxon>
        <taxon>Pseudomonadati</taxon>
        <taxon>Pseudomonadota</taxon>
        <taxon>Alphaproteobacteria</taxon>
        <taxon>Sphingomonadales</taxon>
        <taxon>Erythrobacteraceae</taxon>
        <taxon>Alteraurantiacibacter</taxon>
    </lineage>
</organism>
<dbReference type="InterPro" id="IPR050428">
    <property type="entry name" value="TCS_sensor_his_kinase"/>
</dbReference>
<feature type="domain" description="Histidine kinase" evidence="12">
    <location>
        <begin position="285"/>
        <end position="490"/>
    </location>
</feature>
<keyword evidence="5" id="KW-0808">Transferase</keyword>
<dbReference type="EC" id="2.7.13.3" evidence="3"/>
<dbReference type="InterPro" id="IPR036890">
    <property type="entry name" value="HATPase_C_sf"/>
</dbReference>
<evidence type="ECO:0000313" key="13">
    <source>
        <dbReference type="EMBL" id="MFC3097842.1"/>
    </source>
</evidence>
<dbReference type="Gene3D" id="3.30.565.10">
    <property type="entry name" value="Histidine kinase-like ATPase, C-terminal domain"/>
    <property type="match status" value="1"/>
</dbReference>
<feature type="transmembrane region" description="Helical" evidence="11">
    <location>
        <begin position="50"/>
        <end position="69"/>
    </location>
</feature>
<evidence type="ECO:0000256" key="6">
    <source>
        <dbReference type="ARBA" id="ARBA00022692"/>
    </source>
</evidence>
<dbReference type="Pfam" id="PF02518">
    <property type="entry name" value="HATPase_c"/>
    <property type="match status" value="1"/>
</dbReference>